<name>A0A183E3A8_9BILA</name>
<dbReference type="InterPro" id="IPR045071">
    <property type="entry name" value="BBP-like"/>
</dbReference>
<dbReference type="GO" id="GO:0005634">
    <property type="term" value="C:nucleus"/>
    <property type="evidence" value="ECO:0007669"/>
    <property type="project" value="TreeGrafter"/>
</dbReference>
<dbReference type="GO" id="GO:0048024">
    <property type="term" value="P:regulation of mRNA splicing, via spliceosome"/>
    <property type="evidence" value="ECO:0007669"/>
    <property type="project" value="TreeGrafter"/>
</dbReference>
<evidence type="ECO:0000313" key="1">
    <source>
        <dbReference type="EMBL" id="VDN26016.1"/>
    </source>
</evidence>
<keyword evidence="2" id="KW-1185">Reference proteome</keyword>
<dbReference type="EMBL" id="UYRT01082451">
    <property type="protein sequence ID" value="VDN26016.1"/>
    <property type="molecule type" value="Genomic_DNA"/>
</dbReference>
<dbReference type="InterPro" id="IPR036612">
    <property type="entry name" value="KH_dom_type_1_sf"/>
</dbReference>
<dbReference type="WBParaSite" id="GPUH_0001547001-mRNA-1">
    <property type="protein sequence ID" value="GPUH_0001547001-mRNA-1"/>
    <property type="gene ID" value="GPUH_0001547001"/>
</dbReference>
<sequence>MAVHSLSPLFCLSYWNRENNTCHCLTTDSGSLAPLVAHPLEPPHIDPPDFPRKPDGHCRIHREECLRNRIGWEHLRESLHVLITASDYTRARCARKLAVGVNRIMPVLSTDNDELKSQQFIQLAIINGTYRHTRVR</sequence>
<dbReference type="Gene3D" id="3.30.1370.10">
    <property type="entry name" value="K Homology domain, type 1"/>
    <property type="match status" value="1"/>
</dbReference>
<dbReference type="PANTHER" id="PTHR11208">
    <property type="entry name" value="RNA-BINDING PROTEIN RELATED"/>
    <property type="match status" value="1"/>
</dbReference>
<proteinExistence type="predicted"/>
<dbReference type="PANTHER" id="PTHR11208:SF147">
    <property type="entry name" value="RNA-BINDING PROTEIN ASD-2"/>
    <property type="match status" value="1"/>
</dbReference>
<protein>
    <submittedName>
        <fullName evidence="3">BTB/POZ domain-containing protein</fullName>
    </submittedName>
</protein>
<evidence type="ECO:0000313" key="2">
    <source>
        <dbReference type="Proteomes" id="UP000271098"/>
    </source>
</evidence>
<organism evidence="3">
    <name type="scientific">Gongylonema pulchrum</name>
    <dbReference type="NCBI Taxonomy" id="637853"/>
    <lineage>
        <taxon>Eukaryota</taxon>
        <taxon>Metazoa</taxon>
        <taxon>Ecdysozoa</taxon>
        <taxon>Nematoda</taxon>
        <taxon>Chromadorea</taxon>
        <taxon>Rhabditida</taxon>
        <taxon>Spirurina</taxon>
        <taxon>Spiruromorpha</taxon>
        <taxon>Spiruroidea</taxon>
        <taxon>Gongylonematidae</taxon>
        <taxon>Gongylonema</taxon>
    </lineage>
</organism>
<accession>A0A183E3A8</accession>
<dbReference type="GO" id="GO:0003729">
    <property type="term" value="F:mRNA binding"/>
    <property type="evidence" value="ECO:0007669"/>
    <property type="project" value="TreeGrafter"/>
</dbReference>
<evidence type="ECO:0000313" key="3">
    <source>
        <dbReference type="WBParaSite" id="GPUH_0001547001-mRNA-1"/>
    </source>
</evidence>
<reference evidence="1 2" key="2">
    <citation type="submission" date="2018-11" db="EMBL/GenBank/DDBJ databases">
        <authorList>
            <consortium name="Pathogen Informatics"/>
        </authorList>
    </citation>
    <scope>NUCLEOTIDE SEQUENCE [LARGE SCALE GENOMIC DNA]</scope>
</reference>
<dbReference type="AlphaFoldDB" id="A0A183E3A8"/>
<dbReference type="OrthoDB" id="5837719at2759"/>
<reference evidence="3" key="1">
    <citation type="submission" date="2016-06" db="UniProtKB">
        <authorList>
            <consortium name="WormBaseParasite"/>
        </authorList>
    </citation>
    <scope>IDENTIFICATION</scope>
</reference>
<dbReference type="Proteomes" id="UP000271098">
    <property type="component" value="Unassembled WGS sequence"/>
</dbReference>
<gene>
    <name evidence="1" type="ORF">GPUH_LOCUS15449</name>
</gene>